<evidence type="ECO:0000313" key="1">
    <source>
        <dbReference type="EMBL" id="KAI8531874.1"/>
    </source>
</evidence>
<name>A0ACC0LU59_RHOML</name>
<protein>
    <submittedName>
        <fullName evidence="1">Uncharacterized protein</fullName>
    </submittedName>
</protein>
<organism evidence="1 2">
    <name type="scientific">Rhododendron molle</name>
    <name type="common">Chinese azalea</name>
    <name type="synonym">Azalea mollis</name>
    <dbReference type="NCBI Taxonomy" id="49168"/>
    <lineage>
        <taxon>Eukaryota</taxon>
        <taxon>Viridiplantae</taxon>
        <taxon>Streptophyta</taxon>
        <taxon>Embryophyta</taxon>
        <taxon>Tracheophyta</taxon>
        <taxon>Spermatophyta</taxon>
        <taxon>Magnoliopsida</taxon>
        <taxon>eudicotyledons</taxon>
        <taxon>Gunneridae</taxon>
        <taxon>Pentapetalae</taxon>
        <taxon>asterids</taxon>
        <taxon>Ericales</taxon>
        <taxon>Ericaceae</taxon>
        <taxon>Ericoideae</taxon>
        <taxon>Rhodoreae</taxon>
        <taxon>Rhododendron</taxon>
    </lineage>
</organism>
<gene>
    <name evidence="1" type="ORF">RHMOL_Rhmol11G0169800</name>
</gene>
<evidence type="ECO:0000313" key="2">
    <source>
        <dbReference type="Proteomes" id="UP001062846"/>
    </source>
</evidence>
<keyword evidence="2" id="KW-1185">Reference proteome</keyword>
<reference evidence="1" key="1">
    <citation type="submission" date="2022-02" db="EMBL/GenBank/DDBJ databases">
        <title>Plant Genome Project.</title>
        <authorList>
            <person name="Zhang R.-G."/>
        </authorList>
    </citation>
    <scope>NUCLEOTIDE SEQUENCE</scope>
    <source>
        <strain evidence="1">AT1</strain>
    </source>
</reference>
<sequence>MNLLVGQVALNEDGLRASQAKGTDLIVDLNLKEGNWRTQSWGEYQLSRGDQSKEASQIQSLKGDQYDFQSLGVGMQRRVGRCVPSDRSSSMPSLNWEGERKKGLSSSLLFKEARKTLDFGHRLGIEPRGGRNFLLRKFVEMQENELAERINALDDLEEEDDLEDLDDIEKRASLSLEF</sequence>
<proteinExistence type="predicted"/>
<dbReference type="Proteomes" id="UP001062846">
    <property type="component" value="Chromosome 11"/>
</dbReference>
<dbReference type="EMBL" id="CM046398">
    <property type="protein sequence ID" value="KAI8531874.1"/>
    <property type="molecule type" value="Genomic_DNA"/>
</dbReference>
<accession>A0ACC0LU59</accession>
<comment type="caution">
    <text evidence="1">The sequence shown here is derived from an EMBL/GenBank/DDBJ whole genome shotgun (WGS) entry which is preliminary data.</text>
</comment>